<dbReference type="PANTHER" id="PTHR46825">
    <property type="entry name" value="D-ALANYL-D-ALANINE-CARBOXYPEPTIDASE/ENDOPEPTIDASE AMPH"/>
    <property type="match status" value="1"/>
</dbReference>
<dbReference type="EMBL" id="JBHTLD010000095">
    <property type="protein sequence ID" value="MFD1186820.1"/>
    <property type="molecule type" value="Genomic_DNA"/>
</dbReference>
<dbReference type="EC" id="3.-.-.-" evidence="2"/>
<keyword evidence="2" id="KW-0378">Hydrolase</keyword>
<dbReference type="GO" id="GO:0016787">
    <property type="term" value="F:hydrolase activity"/>
    <property type="evidence" value="ECO:0007669"/>
    <property type="project" value="UniProtKB-KW"/>
</dbReference>
<dbReference type="InterPro" id="IPR001466">
    <property type="entry name" value="Beta-lactam-related"/>
</dbReference>
<accession>A0ABW3SR61</accession>
<dbReference type="Proteomes" id="UP001597094">
    <property type="component" value="Unassembled WGS sequence"/>
</dbReference>
<protein>
    <submittedName>
        <fullName evidence="2">Serine hydrolase domain-containing protein</fullName>
        <ecNumber evidence="2">3.-.-.-</ecNumber>
    </submittedName>
</protein>
<reference evidence="3" key="1">
    <citation type="journal article" date="2019" name="Int. J. Syst. Evol. Microbiol.">
        <title>The Global Catalogue of Microorganisms (GCM) 10K type strain sequencing project: providing services to taxonomists for standard genome sequencing and annotation.</title>
        <authorList>
            <consortium name="The Broad Institute Genomics Platform"/>
            <consortium name="The Broad Institute Genome Sequencing Center for Infectious Disease"/>
            <person name="Wu L."/>
            <person name="Ma J."/>
        </authorList>
    </citation>
    <scope>NUCLEOTIDE SEQUENCE [LARGE SCALE GENOMIC DNA]</scope>
    <source>
        <strain evidence="3">JCM 31319</strain>
    </source>
</reference>
<dbReference type="InterPro" id="IPR012338">
    <property type="entry name" value="Beta-lactam/transpept-like"/>
</dbReference>
<dbReference type="RefSeq" id="WP_377527511.1">
    <property type="nucleotide sequence ID" value="NZ_JBHTLD010000095.1"/>
</dbReference>
<dbReference type="Gene3D" id="3.40.710.10">
    <property type="entry name" value="DD-peptidase/beta-lactamase superfamily"/>
    <property type="match status" value="1"/>
</dbReference>
<gene>
    <name evidence="2" type="ORF">ACFQ2O_11430</name>
</gene>
<organism evidence="2 3">
    <name type="scientific">Pontibacter rugosus</name>
    <dbReference type="NCBI Taxonomy" id="1745966"/>
    <lineage>
        <taxon>Bacteria</taxon>
        <taxon>Pseudomonadati</taxon>
        <taxon>Bacteroidota</taxon>
        <taxon>Cytophagia</taxon>
        <taxon>Cytophagales</taxon>
        <taxon>Hymenobacteraceae</taxon>
        <taxon>Pontibacter</taxon>
    </lineage>
</organism>
<evidence type="ECO:0000313" key="3">
    <source>
        <dbReference type="Proteomes" id="UP001597094"/>
    </source>
</evidence>
<comment type="caution">
    <text evidence="2">The sequence shown here is derived from an EMBL/GenBank/DDBJ whole genome shotgun (WGS) entry which is preliminary data.</text>
</comment>
<proteinExistence type="predicted"/>
<dbReference type="Pfam" id="PF00144">
    <property type="entry name" value="Beta-lactamase"/>
    <property type="match status" value="1"/>
</dbReference>
<name>A0ABW3SR61_9BACT</name>
<dbReference type="SUPFAM" id="SSF56601">
    <property type="entry name" value="beta-lactamase/transpeptidase-like"/>
    <property type="match status" value="1"/>
</dbReference>
<dbReference type="InterPro" id="IPR050491">
    <property type="entry name" value="AmpC-like"/>
</dbReference>
<keyword evidence="3" id="KW-1185">Reference proteome</keyword>
<sequence length="349" mass="38977">MATLQDELNALLSKHYTADTPGAVILVAKGERILYQHSAGVASKATGAAIIPQTNFRLASVSKQFTAMGVQLLAAEGLLRLQDELSLYFPELEHLGRVQLWHLLNHTSGLPDFEDYIPADQTAQLTDVDVLTLTAAQRHLLYSPGSRFQYSNTAFVLLGLLIERVKGVPYGDFLREYLLRPLQMNDSLLYQTDADIPHRAMGYAKTAAGKFILSDQSIGSATRGDGCMYTSAVDFLKWHQALNSNTLFNINNTLKNNLTSVDAEAGWYYGMGWFYEQLPKDDYLLLHSGDTCGFTNLVMRYPKQDVLVVCFSNIANNQNFLQELLQVLKGFPELMPSSQLAWQLPQLTR</sequence>
<feature type="domain" description="Beta-lactamase-related" evidence="1">
    <location>
        <begin position="18"/>
        <end position="317"/>
    </location>
</feature>
<dbReference type="PANTHER" id="PTHR46825:SF9">
    <property type="entry name" value="BETA-LACTAMASE-RELATED DOMAIN-CONTAINING PROTEIN"/>
    <property type="match status" value="1"/>
</dbReference>
<evidence type="ECO:0000313" key="2">
    <source>
        <dbReference type="EMBL" id="MFD1186820.1"/>
    </source>
</evidence>
<evidence type="ECO:0000259" key="1">
    <source>
        <dbReference type="Pfam" id="PF00144"/>
    </source>
</evidence>